<name>A0ABS5TNA9_9ACTN</name>
<organism evidence="1 2">
    <name type="scientific">Kineosporia corallincola</name>
    <dbReference type="NCBI Taxonomy" id="2835133"/>
    <lineage>
        <taxon>Bacteria</taxon>
        <taxon>Bacillati</taxon>
        <taxon>Actinomycetota</taxon>
        <taxon>Actinomycetes</taxon>
        <taxon>Kineosporiales</taxon>
        <taxon>Kineosporiaceae</taxon>
        <taxon>Kineosporia</taxon>
    </lineage>
</organism>
<reference evidence="1 2" key="1">
    <citation type="submission" date="2021-05" db="EMBL/GenBank/DDBJ databases">
        <title>Kineosporia and Streptomyces sp. nov. two new marine actinobacteria isolated from Coral.</title>
        <authorList>
            <person name="Buangrab K."/>
            <person name="Sutthacheep M."/>
            <person name="Yeemin T."/>
            <person name="Harunari E."/>
            <person name="Igarashi Y."/>
            <person name="Kanchanasin P."/>
            <person name="Tanasupawat S."/>
            <person name="Phongsopitanun W."/>
        </authorList>
    </citation>
    <scope>NUCLEOTIDE SEQUENCE [LARGE SCALE GENOMIC DNA]</scope>
    <source>
        <strain evidence="1 2">J2-2</strain>
    </source>
</reference>
<dbReference type="Proteomes" id="UP001197247">
    <property type="component" value="Unassembled WGS sequence"/>
</dbReference>
<dbReference type="RefSeq" id="WP_214158787.1">
    <property type="nucleotide sequence ID" value="NZ_JAHBAY010000012.1"/>
</dbReference>
<proteinExistence type="predicted"/>
<accession>A0ABS5TNA9</accession>
<evidence type="ECO:0000313" key="2">
    <source>
        <dbReference type="Proteomes" id="UP001197247"/>
    </source>
</evidence>
<comment type="caution">
    <text evidence="1">The sequence shown here is derived from an EMBL/GenBank/DDBJ whole genome shotgun (WGS) entry which is preliminary data.</text>
</comment>
<protein>
    <submittedName>
        <fullName evidence="1">Uncharacterized protein</fullName>
    </submittedName>
</protein>
<sequence>MTAVIAEIGEAVAATEALACEGFTRRISTGEVSDCTSRAVYRVIAVSECGMEGTRLICEGHLVMGTDRVGAACVWHGDPVRLVAVEPIGGAA</sequence>
<gene>
    <name evidence="1" type="ORF">KIH74_25510</name>
</gene>
<evidence type="ECO:0000313" key="1">
    <source>
        <dbReference type="EMBL" id="MBT0772328.1"/>
    </source>
</evidence>
<keyword evidence="2" id="KW-1185">Reference proteome</keyword>
<dbReference type="EMBL" id="JAHBAY010000012">
    <property type="protein sequence ID" value="MBT0772328.1"/>
    <property type="molecule type" value="Genomic_DNA"/>
</dbReference>